<dbReference type="KEGG" id="pdh:B9T62_07845"/>
<dbReference type="Pfam" id="PF03641">
    <property type="entry name" value="Lysine_decarbox"/>
    <property type="match status" value="1"/>
</dbReference>
<evidence type="ECO:0000256" key="2">
    <source>
        <dbReference type="RuleBase" id="RU363015"/>
    </source>
</evidence>
<dbReference type="AlphaFoldDB" id="A0A2Z2KPJ7"/>
<dbReference type="PANTHER" id="PTHR31223:SF70">
    <property type="entry name" value="LOG FAMILY PROTEIN YJL055W"/>
    <property type="match status" value="1"/>
</dbReference>
<reference evidence="3 4" key="1">
    <citation type="submission" date="2017-06" db="EMBL/GenBank/DDBJ databases">
        <title>Complete genome sequence of Paenibacillus donghaensis KCTC 13049T isolated from East Sea sediment, South Korea.</title>
        <authorList>
            <person name="Jung B.K."/>
            <person name="Hong S.-J."/>
            <person name="Shin J.-H."/>
        </authorList>
    </citation>
    <scope>NUCLEOTIDE SEQUENCE [LARGE SCALE GENOMIC DNA]</scope>
    <source>
        <strain evidence="3 4">KCTC 13049</strain>
    </source>
</reference>
<dbReference type="SUPFAM" id="SSF102405">
    <property type="entry name" value="MCP/YpsA-like"/>
    <property type="match status" value="1"/>
</dbReference>
<gene>
    <name evidence="3" type="ORF">B9T62_07845</name>
</gene>
<keyword evidence="4" id="KW-1185">Reference proteome</keyword>
<comment type="similarity">
    <text evidence="1 2">Belongs to the LOG family.</text>
</comment>
<dbReference type="GO" id="GO:0016799">
    <property type="term" value="F:hydrolase activity, hydrolyzing N-glycosyl compounds"/>
    <property type="evidence" value="ECO:0007669"/>
    <property type="project" value="TreeGrafter"/>
</dbReference>
<dbReference type="RefSeq" id="WP_087914726.1">
    <property type="nucleotide sequence ID" value="NZ_CP021780.1"/>
</dbReference>
<keyword evidence="2" id="KW-0378">Hydrolase</keyword>
<name>A0A2Z2KPJ7_9BACL</name>
<dbReference type="Gene3D" id="3.40.50.450">
    <property type="match status" value="1"/>
</dbReference>
<sequence length="194" mass="21261">MQSIAVFCGSSDGASPVYKESARALGHELAARNLTLIYGGASVGLMGAVADGVLERGGKVVGILPHFLHSREIAHSSLTELIVVDSMHERKLRMSELADGFIALPGGPGTLEEYFEIFTWAQLGLHQKPCGLLNINHYYDSLITHFDIMTGEQFMHDKYRSIVLTDTTPQGMLDQFSSYAPPAVKTYLTDENRT</sequence>
<accession>A0A2Z2KPJ7</accession>
<dbReference type="Proteomes" id="UP000249890">
    <property type="component" value="Chromosome"/>
</dbReference>
<keyword evidence="2" id="KW-0203">Cytokinin biosynthesis</keyword>
<evidence type="ECO:0000313" key="3">
    <source>
        <dbReference type="EMBL" id="ASA20708.1"/>
    </source>
</evidence>
<dbReference type="GO" id="GO:0005829">
    <property type="term" value="C:cytosol"/>
    <property type="evidence" value="ECO:0007669"/>
    <property type="project" value="TreeGrafter"/>
</dbReference>
<evidence type="ECO:0000313" key="4">
    <source>
        <dbReference type="Proteomes" id="UP000249890"/>
    </source>
</evidence>
<dbReference type="InterPro" id="IPR005269">
    <property type="entry name" value="LOG"/>
</dbReference>
<dbReference type="OrthoDB" id="9801098at2"/>
<dbReference type="NCBIfam" id="TIGR00730">
    <property type="entry name" value="Rossman fold protein, TIGR00730 family"/>
    <property type="match status" value="1"/>
</dbReference>
<evidence type="ECO:0000256" key="1">
    <source>
        <dbReference type="ARBA" id="ARBA00006763"/>
    </source>
</evidence>
<proteinExistence type="inferred from homology"/>
<organism evidence="3 4">
    <name type="scientific">Paenibacillus donghaensis</name>
    <dbReference type="NCBI Taxonomy" id="414771"/>
    <lineage>
        <taxon>Bacteria</taxon>
        <taxon>Bacillati</taxon>
        <taxon>Bacillota</taxon>
        <taxon>Bacilli</taxon>
        <taxon>Bacillales</taxon>
        <taxon>Paenibacillaceae</taxon>
        <taxon>Paenibacillus</taxon>
    </lineage>
</organism>
<dbReference type="GO" id="GO:0009691">
    <property type="term" value="P:cytokinin biosynthetic process"/>
    <property type="evidence" value="ECO:0007669"/>
    <property type="project" value="UniProtKB-UniRule"/>
</dbReference>
<dbReference type="InterPro" id="IPR031100">
    <property type="entry name" value="LOG_fam"/>
</dbReference>
<dbReference type="EMBL" id="CP021780">
    <property type="protein sequence ID" value="ASA20708.1"/>
    <property type="molecule type" value="Genomic_DNA"/>
</dbReference>
<protein>
    <recommendedName>
        <fullName evidence="2">Cytokinin riboside 5'-monophosphate phosphoribohydrolase</fullName>
        <ecNumber evidence="2">3.2.2.n1</ecNumber>
    </recommendedName>
</protein>
<dbReference type="EC" id="3.2.2.n1" evidence="2"/>
<dbReference type="PANTHER" id="PTHR31223">
    <property type="entry name" value="LOG FAMILY PROTEIN YJL055W"/>
    <property type="match status" value="1"/>
</dbReference>